<evidence type="ECO:0000313" key="3">
    <source>
        <dbReference type="EMBL" id="NDY93366.1"/>
    </source>
</evidence>
<reference evidence="3 4" key="1">
    <citation type="submission" date="2020-02" db="EMBL/GenBank/DDBJ databases">
        <title>Ideonella bacterium strain TBM-1.</title>
        <authorList>
            <person name="Chen W.-M."/>
        </authorList>
    </citation>
    <scope>NUCLEOTIDE SEQUENCE [LARGE SCALE GENOMIC DNA]</scope>
    <source>
        <strain evidence="3 4">TBM-1</strain>
    </source>
</reference>
<dbReference type="AlphaFoldDB" id="A0A7C9TP68"/>
<protein>
    <submittedName>
        <fullName evidence="3">PEP-CTERM sorting domain-containing protein</fullName>
    </submittedName>
</protein>
<dbReference type="EMBL" id="JAAGOH010000033">
    <property type="protein sequence ID" value="NDY93366.1"/>
    <property type="molecule type" value="Genomic_DNA"/>
</dbReference>
<gene>
    <name evidence="3" type="ORF">G3A44_19415</name>
</gene>
<dbReference type="Pfam" id="PF07589">
    <property type="entry name" value="PEP-CTERM"/>
    <property type="match status" value="1"/>
</dbReference>
<dbReference type="Proteomes" id="UP000484255">
    <property type="component" value="Unassembled WGS sequence"/>
</dbReference>
<dbReference type="RefSeq" id="WP_163459402.1">
    <property type="nucleotide sequence ID" value="NZ_JAAGOH010000033.1"/>
</dbReference>
<accession>A0A7C9TP68</accession>
<keyword evidence="1" id="KW-0732">Signal</keyword>
<feature type="domain" description="Ice-binding protein C-terminal" evidence="2">
    <location>
        <begin position="210"/>
        <end position="230"/>
    </location>
</feature>
<comment type="caution">
    <text evidence="3">The sequence shown here is derived from an EMBL/GenBank/DDBJ whole genome shotgun (WGS) entry which is preliminary data.</text>
</comment>
<sequence length="240" mass="25013">MAKTLWSFVGIGILAGQAAVPASATVVTGTNFSAGSMFYGTAFVPPGGNSGWDVPVYSQDFIPATDPPAGENPPAIILGFANADGGLGYGSRGVLGWSGNVLGRGLAFAGQTVGATTPLAETPYAKFDYVNGQGVETTNLVLDGQTHQFSAFAFDLYDAPNTFHEVYGWVEFTVAARGPEPTDLYGVTLLRWAYEDSGSEITVGLASASAVPEPATWSLALMGLAALGRRHKPRSSRRKA</sequence>
<evidence type="ECO:0000256" key="1">
    <source>
        <dbReference type="SAM" id="SignalP"/>
    </source>
</evidence>
<proteinExistence type="predicted"/>
<feature type="signal peptide" evidence="1">
    <location>
        <begin position="1"/>
        <end position="24"/>
    </location>
</feature>
<dbReference type="InterPro" id="IPR013424">
    <property type="entry name" value="Ice-binding_C"/>
</dbReference>
<evidence type="ECO:0000259" key="2">
    <source>
        <dbReference type="Pfam" id="PF07589"/>
    </source>
</evidence>
<name>A0A7C9TP68_9BURK</name>
<evidence type="ECO:0000313" key="4">
    <source>
        <dbReference type="Proteomes" id="UP000484255"/>
    </source>
</evidence>
<feature type="chain" id="PRO_5028825376" evidence="1">
    <location>
        <begin position="25"/>
        <end position="240"/>
    </location>
</feature>
<keyword evidence="4" id="KW-1185">Reference proteome</keyword>
<organism evidence="3 4">
    <name type="scientific">Ideonella livida</name>
    <dbReference type="NCBI Taxonomy" id="2707176"/>
    <lineage>
        <taxon>Bacteria</taxon>
        <taxon>Pseudomonadati</taxon>
        <taxon>Pseudomonadota</taxon>
        <taxon>Betaproteobacteria</taxon>
        <taxon>Burkholderiales</taxon>
        <taxon>Sphaerotilaceae</taxon>
        <taxon>Ideonella</taxon>
    </lineage>
</organism>